<sequence length="450" mass="49770">MSKPPSAFDAIMSGARAAAKKESQSKSREPKPPSISKKRKSPQSTSSQNPKNLKSPSPPTTAELEQAIKPEETVKPEKTVKPEETVELKEAVKPEPWKVGFLSSSSSNVKTVELKKQVPQLKKKPSSFDPASVTAWEKGQPVPFLFLALAFDMISQESGRIVITDIVCNVLRTVMHLTPEDLVPVVYLSVNSIAPAHEGLELGIGESIISKALAEAYGRNEGWIKTQYQKKGDLGLVAKESRSSQRMMRKPEALTIRKVFNTFRLIAKESGKDSQDKKKSHVKALLVAATDCEPQYLIRLLQAKLRIGYGEQTLLAALGQAAVYTEEHSKPPPDIQSPLDEASEIVKQVYSVLPDYDKIISALFAEGLWMLPKNCKFTPGVPIKPMLSKAAKGVSEILNKFQDVEFTCEYKYDGERAQIHYLESGSVEIYSRQSERNTEKFPDVAAAVSR</sequence>
<dbReference type="Gramene" id="rna-AYBTSS11_LOCUS31447">
    <property type="protein sequence ID" value="CAJ1979233.1"/>
    <property type="gene ID" value="gene-AYBTSS11_LOCUS31447"/>
</dbReference>
<keyword evidence="3" id="KW-0132">Cell division</keyword>
<evidence type="ECO:0000259" key="11">
    <source>
        <dbReference type="Pfam" id="PF01068"/>
    </source>
</evidence>
<dbReference type="Gene3D" id="3.30.470.30">
    <property type="entry name" value="DNA ligase/mRNA capping enzyme"/>
    <property type="match status" value="1"/>
</dbReference>
<dbReference type="PANTHER" id="PTHR45674:SF4">
    <property type="entry name" value="DNA LIGASE 1"/>
    <property type="match status" value="1"/>
</dbReference>
<dbReference type="InterPro" id="IPR050191">
    <property type="entry name" value="ATP-dep_DNA_ligase"/>
</dbReference>
<dbReference type="InterPro" id="IPR036599">
    <property type="entry name" value="DNA_ligase_N_sf"/>
</dbReference>
<dbReference type="InterPro" id="IPR016059">
    <property type="entry name" value="DNA_ligase_ATP-dep_CS"/>
</dbReference>
<evidence type="ECO:0000256" key="3">
    <source>
        <dbReference type="ARBA" id="ARBA00022618"/>
    </source>
</evidence>
<organism evidence="13 14">
    <name type="scientific">Sphenostylis stenocarpa</name>
    <dbReference type="NCBI Taxonomy" id="92480"/>
    <lineage>
        <taxon>Eukaryota</taxon>
        <taxon>Viridiplantae</taxon>
        <taxon>Streptophyta</taxon>
        <taxon>Embryophyta</taxon>
        <taxon>Tracheophyta</taxon>
        <taxon>Spermatophyta</taxon>
        <taxon>Magnoliopsida</taxon>
        <taxon>eudicotyledons</taxon>
        <taxon>Gunneridae</taxon>
        <taxon>Pentapetalae</taxon>
        <taxon>rosids</taxon>
        <taxon>fabids</taxon>
        <taxon>Fabales</taxon>
        <taxon>Fabaceae</taxon>
        <taxon>Papilionoideae</taxon>
        <taxon>50 kb inversion clade</taxon>
        <taxon>NPAAA clade</taxon>
        <taxon>indigoferoid/millettioid clade</taxon>
        <taxon>Phaseoleae</taxon>
        <taxon>Sphenostylis</taxon>
    </lineage>
</organism>
<dbReference type="GO" id="GO:0005739">
    <property type="term" value="C:mitochondrion"/>
    <property type="evidence" value="ECO:0007669"/>
    <property type="project" value="TreeGrafter"/>
</dbReference>
<keyword evidence="2" id="KW-0436">Ligase</keyword>
<keyword evidence="8" id="KW-0234">DNA repair</keyword>
<evidence type="ECO:0000313" key="13">
    <source>
        <dbReference type="EMBL" id="CAJ1979233.1"/>
    </source>
</evidence>
<evidence type="ECO:0000256" key="9">
    <source>
        <dbReference type="ARBA" id="ARBA00023306"/>
    </source>
</evidence>
<keyword evidence="5" id="KW-0227">DNA damage</keyword>
<dbReference type="GO" id="GO:0006281">
    <property type="term" value="P:DNA repair"/>
    <property type="evidence" value="ECO:0007669"/>
    <property type="project" value="UniProtKB-KW"/>
</dbReference>
<evidence type="ECO:0000256" key="5">
    <source>
        <dbReference type="ARBA" id="ARBA00022763"/>
    </source>
</evidence>
<dbReference type="FunFam" id="1.10.3260.10:FF:000001">
    <property type="entry name" value="DNA ligase"/>
    <property type="match status" value="1"/>
</dbReference>
<evidence type="ECO:0008006" key="15">
    <source>
        <dbReference type="Google" id="ProtNLM"/>
    </source>
</evidence>
<evidence type="ECO:0000256" key="10">
    <source>
        <dbReference type="SAM" id="MobiDB-lite"/>
    </source>
</evidence>
<dbReference type="Proteomes" id="UP001189624">
    <property type="component" value="Chromosome 11"/>
</dbReference>
<keyword evidence="14" id="KW-1185">Reference proteome</keyword>
<feature type="region of interest" description="Disordered" evidence="10">
    <location>
        <begin position="1"/>
        <end position="87"/>
    </location>
</feature>
<evidence type="ECO:0000259" key="12">
    <source>
        <dbReference type="Pfam" id="PF04675"/>
    </source>
</evidence>
<feature type="compositionally biased region" description="Basic and acidic residues" evidence="10">
    <location>
        <begin position="19"/>
        <end position="31"/>
    </location>
</feature>
<feature type="compositionally biased region" description="Basic and acidic residues" evidence="10">
    <location>
        <begin position="66"/>
        <end position="87"/>
    </location>
</feature>
<protein>
    <recommendedName>
        <fullName evidence="15">DNA ligase 1</fullName>
    </recommendedName>
</protein>
<evidence type="ECO:0000256" key="4">
    <source>
        <dbReference type="ARBA" id="ARBA00022741"/>
    </source>
</evidence>
<proteinExistence type="inferred from homology"/>
<reference evidence="13" key="1">
    <citation type="submission" date="2023-10" db="EMBL/GenBank/DDBJ databases">
        <authorList>
            <person name="Domelevo Entfellner J.-B."/>
        </authorList>
    </citation>
    <scope>NUCLEOTIDE SEQUENCE</scope>
</reference>
<evidence type="ECO:0000256" key="2">
    <source>
        <dbReference type="ARBA" id="ARBA00022598"/>
    </source>
</evidence>
<gene>
    <name evidence="13" type="ORF">AYBTSS11_LOCUS31447</name>
</gene>
<dbReference type="PROSITE" id="PS00697">
    <property type="entry name" value="DNA_LIGASE_A1"/>
    <property type="match status" value="1"/>
</dbReference>
<comment type="similarity">
    <text evidence="1">Belongs to the ATP-dependent DNA ligase family.</text>
</comment>
<evidence type="ECO:0000256" key="6">
    <source>
        <dbReference type="ARBA" id="ARBA00022840"/>
    </source>
</evidence>
<dbReference type="GO" id="GO:0005524">
    <property type="term" value="F:ATP binding"/>
    <property type="evidence" value="ECO:0007669"/>
    <property type="project" value="UniProtKB-KW"/>
</dbReference>
<feature type="domain" description="ATP-dependent DNA ligase family profile" evidence="11">
    <location>
        <begin position="385"/>
        <end position="448"/>
    </location>
</feature>
<dbReference type="InterPro" id="IPR012308">
    <property type="entry name" value="DNA_ligase_ATP-dep_N"/>
</dbReference>
<accession>A0AA87B9M4</accession>
<dbReference type="InterPro" id="IPR012310">
    <property type="entry name" value="DNA_ligase_ATP-dep_cent"/>
</dbReference>
<keyword evidence="6" id="KW-0067">ATP-binding</keyword>
<dbReference type="SUPFAM" id="SSF56091">
    <property type="entry name" value="DNA ligase/mRNA capping enzyme, catalytic domain"/>
    <property type="match status" value="1"/>
</dbReference>
<keyword evidence="7" id="KW-0233">DNA recombination</keyword>
<dbReference type="Pfam" id="PF04675">
    <property type="entry name" value="DNA_ligase_A_N"/>
    <property type="match status" value="1"/>
</dbReference>
<dbReference type="Gene3D" id="1.10.3260.10">
    <property type="entry name" value="DNA ligase, ATP-dependent, N-terminal domain"/>
    <property type="match status" value="1"/>
</dbReference>
<dbReference type="GO" id="GO:0003910">
    <property type="term" value="F:DNA ligase (ATP) activity"/>
    <property type="evidence" value="ECO:0007669"/>
    <property type="project" value="InterPro"/>
</dbReference>
<evidence type="ECO:0000256" key="8">
    <source>
        <dbReference type="ARBA" id="ARBA00023204"/>
    </source>
</evidence>
<evidence type="ECO:0000256" key="7">
    <source>
        <dbReference type="ARBA" id="ARBA00023172"/>
    </source>
</evidence>
<keyword evidence="9" id="KW-0131">Cell cycle</keyword>
<evidence type="ECO:0000256" key="1">
    <source>
        <dbReference type="ARBA" id="ARBA00007572"/>
    </source>
</evidence>
<dbReference type="EMBL" id="OY731408">
    <property type="protein sequence ID" value="CAJ1979233.1"/>
    <property type="molecule type" value="Genomic_DNA"/>
</dbReference>
<dbReference type="PANTHER" id="PTHR45674">
    <property type="entry name" value="DNA LIGASE 1/3 FAMILY MEMBER"/>
    <property type="match status" value="1"/>
</dbReference>
<keyword evidence="4" id="KW-0547">Nucleotide-binding</keyword>
<dbReference type="Pfam" id="PF01068">
    <property type="entry name" value="DNA_ligase_A_M"/>
    <property type="match status" value="1"/>
</dbReference>
<dbReference type="GO" id="GO:0003677">
    <property type="term" value="F:DNA binding"/>
    <property type="evidence" value="ECO:0007669"/>
    <property type="project" value="InterPro"/>
</dbReference>
<dbReference type="GO" id="GO:0005634">
    <property type="term" value="C:nucleus"/>
    <property type="evidence" value="ECO:0007669"/>
    <property type="project" value="TreeGrafter"/>
</dbReference>
<dbReference type="AlphaFoldDB" id="A0AA87B9M4"/>
<dbReference type="GO" id="GO:0051301">
    <property type="term" value="P:cell division"/>
    <property type="evidence" value="ECO:0007669"/>
    <property type="project" value="UniProtKB-KW"/>
</dbReference>
<dbReference type="GO" id="GO:0006273">
    <property type="term" value="P:lagging strand elongation"/>
    <property type="evidence" value="ECO:0007669"/>
    <property type="project" value="TreeGrafter"/>
</dbReference>
<dbReference type="SUPFAM" id="SSF117018">
    <property type="entry name" value="ATP-dependent DNA ligase DNA-binding domain"/>
    <property type="match status" value="1"/>
</dbReference>
<evidence type="ECO:0000313" key="14">
    <source>
        <dbReference type="Proteomes" id="UP001189624"/>
    </source>
</evidence>
<feature type="domain" description="DNA ligase ATP-dependent N-terminal" evidence="12">
    <location>
        <begin position="143"/>
        <end position="318"/>
    </location>
</feature>
<name>A0AA87B9M4_9FABA</name>
<dbReference type="GO" id="GO:0006310">
    <property type="term" value="P:DNA recombination"/>
    <property type="evidence" value="ECO:0007669"/>
    <property type="project" value="UniProtKB-KW"/>
</dbReference>
<feature type="compositionally biased region" description="Polar residues" evidence="10">
    <location>
        <begin position="43"/>
        <end position="55"/>
    </location>
</feature>